<evidence type="ECO:0000313" key="2">
    <source>
        <dbReference type="Proteomes" id="UP000699462"/>
    </source>
</evidence>
<protein>
    <submittedName>
        <fullName evidence="1">Uncharacterized protein</fullName>
    </submittedName>
</protein>
<evidence type="ECO:0000313" key="1">
    <source>
        <dbReference type="EMBL" id="KAF8566125.1"/>
    </source>
</evidence>
<dbReference type="Proteomes" id="UP000699462">
    <property type="component" value="Unassembled WGS sequence"/>
</dbReference>
<accession>A0A8T0DE81</accession>
<gene>
    <name evidence="1" type="ORF">P879_11322</name>
</gene>
<dbReference type="InterPro" id="IPR011012">
    <property type="entry name" value="Longin-like_dom_sf"/>
</dbReference>
<comment type="caution">
    <text evidence="1">The sequence shown here is derived from an EMBL/GenBank/DDBJ whole genome shotgun (WGS) entry which is preliminary data.</text>
</comment>
<dbReference type="Gene3D" id="3.30.450.60">
    <property type="match status" value="1"/>
</dbReference>
<reference evidence="1 2" key="1">
    <citation type="submission" date="2019-07" db="EMBL/GenBank/DDBJ databases">
        <title>Annotation for the trematode Paragonimus westermani.</title>
        <authorList>
            <person name="Choi Y.-J."/>
        </authorList>
    </citation>
    <scope>NUCLEOTIDE SEQUENCE [LARGE SCALE GENOMIC DNA]</scope>
    <source>
        <strain evidence="1">180907_Pwestermani</strain>
    </source>
</reference>
<organism evidence="1 2">
    <name type="scientific">Paragonimus westermani</name>
    <dbReference type="NCBI Taxonomy" id="34504"/>
    <lineage>
        <taxon>Eukaryota</taxon>
        <taxon>Metazoa</taxon>
        <taxon>Spiralia</taxon>
        <taxon>Lophotrochozoa</taxon>
        <taxon>Platyhelminthes</taxon>
        <taxon>Trematoda</taxon>
        <taxon>Digenea</taxon>
        <taxon>Plagiorchiida</taxon>
        <taxon>Troglotremata</taxon>
        <taxon>Troglotrematidae</taxon>
        <taxon>Paragonimus</taxon>
    </lineage>
</organism>
<dbReference type="EMBL" id="JTDF01005568">
    <property type="protein sequence ID" value="KAF8566125.1"/>
    <property type="molecule type" value="Genomic_DNA"/>
</dbReference>
<sequence length="134" mass="15424">MTKLYRFTGLRRQRRTNTRSLTAHTTVSNWDLKRPTLIAEITPPDSATCVYCNVSDVSLYVIGDFLENEESISQILKRCVKEKTVWDNSDLIFLAVDELCNGGQVRCLHFTCDRLQNSNVVRLYRPGGSSWYKN</sequence>
<name>A0A8T0DE81_9TREM</name>
<dbReference type="SUPFAM" id="SSF64356">
    <property type="entry name" value="SNARE-like"/>
    <property type="match status" value="1"/>
</dbReference>
<dbReference type="OrthoDB" id="10249988at2759"/>
<keyword evidence="2" id="KW-1185">Reference proteome</keyword>
<proteinExistence type="predicted"/>
<dbReference type="AlphaFoldDB" id="A0A8T0DE81"/>